<dbReference type="HOGENOM" id="CLU_078250_1_0_9"/>
<dbReference type="Gene3D" id="2.40.128.690">
    <property type="entry name" value="YycH protein, domain 3-like"/>
    <property type="match status" value="1"/>
</dbReference>
<reference evidence="3 4" key="1">
    <citation type="submission" date="2010-07" db="EMBL/GenBank/DDBJ databases">
        <authorList>
            <person name="Sid Ahmed O."/>
        </authorList>
    </citation>
    <scope>NUCLEOTIDE SEQUENCE [LARGE SCALE GENOMIC DNA]</scope>
    <source>
        <strain evidence="3 4">TX4248</strain>
    </source>
</reference>
<dbReference type="InterPro" id="IPR018604">
    <property type="entry name" value="YycI-like"/>
</dbReference>
<keyword evidence="1" id="KW-0472">Membrane</keyword>
<dbReference type="EMBL" id="AEBR01000024">
    <property type="protein sequence ID" value="EFM83550.1"/>
    <property type="molecule type" value="Genomic_DNA"/>
</dbReference>
<organism evidence="3 4">
    <name type="scientific">Enterococcus faecalis TX4248</name>
    <dbReference type="NCBI Taxonomy" id="749495"/>
    <lineage>
        <taxon>Bacteria</taxon>
        <taxon>Bacillati</taxon>
        <taxon>Bacillota</taxon>
        <taxon>Bacilli</taxon>
        <taxon>Lactobacillales</taxon>
        <taxon>Enterococcaceae</taxon>
        <taxon>Enterococcus</taxon>
    </lineage>
</organism>
<protein>
    <submittedName>
        <fullName evidence="3">YycH protein</fullName>
    </submittedName>
</protein>
<dbReference type="Proteomes" id="UP000004846">
    <property type="component" value="Unassembled WGS sequence"/>
</dbReference>
<feature type="domain" description="Regulatory protein YycH-like" evidence="2">
    <location>
        <begin position="33"/>
        <end position="268"/>
    </location>
</feature>
<accession>A0A125W889</accession>
<evidence type="ECO:0000259" key="2">
    <source>
        <dbReference type="Pfam" id="PF09648"/>
    </source>
</evidence>
<dbReference type="GO" id="GO:0016020">
    <property type="term" value="C:membrane"/>
    <property type="evidence" value="ECO:0007669"/>
    <property type="project" value="InterPro"/>
</dbReference>
<name>A0A125W889_ENTFL</name>
<evidence type="ECO:0000313" key="3">
    <source>
        <dbReference type="EMBL" id="EFM83550.1"/>
    </source>
</evidence>
<sequence>MDFKRIEWIFFLAFLGLNIFLFGIYREGQQEESNVSSSSQTESIESRLEKDNISYKGTLSSERLEGYYLSGEQTNFSAALKIQREKNKNFLRNGLQIADNTLTSVPSKNYFIDPKKIDKDLSTFLNEKNALLFGDEYQYLPEFSHLKEPTAEIVAAQSYKGIPFRDDTAKLSILADTSGELWKISKYSQTHIENIEELRDKTDLYSNRDAIDTLYMNNRIPSNSKITFIKLAYSRIYKIREKNVYVPVWFVGISTGEDSVEIEQVNAVSNTIITNNTVPKVEKH</sequence>
<feature type="transmembrane region" description="Helical" evidence="1">
    <location>
        <begin position="6"/>
        <end position="25"/>
    </location>
</feature>
<keyword evidence="1" id="KW-0812">Transmembrane</keyword>
<proteinExistence type="predicted"/>
<comment type="caution">
    <text evidence="3">The sequence shown here is derived from an EMBL/GenBank/DDBJ whole genome shotgun (WGS) entry which is preliminary data.</text>
</comment>
<dbReference type="RefSeq" id="WP_002365516.1">
    <property type="nucleotide sequence ID" value="NZ_GL454430.1"/>
</dbReference>
<evidence type="ECO:0000256" key="1">
    <source>
        <dbReference type="SAM" id="Phobius"/>
    </source>
</evidence>
<gene>
    <name evidence="3" type="ORF">HMPREF9498_00824</name>
</gene>
<dbReference type="GeneID" id="60893588"/>
<keyword evidence="1" id="KW-1133">Transmembrane helix</keyword>
<evidence type="ECO:0000313" key="4">
    <source>
        <dbReference type="Proteomes" id="UP000004846"/>
    </source>
</evidence>
<dbReference type="AlphaFoldDB" id="A0A125W889"/>
<dbReference type="Pfam" id="PF09648">
    <property type="entry name" value="YycI"/>
    <property type="match status" value="1"/>
</dbReference>